<keyword evidence="2" id="KW-0663">Pyridoxal phosphate</keyword>
<evidence type="ECO:0000313" key="7">
    <source>
        <dbReference type="EMBL" id="KWT65452.1"/>
    </source>
</evidence>
<comment type="similarity">
    <text evidence="1">In the C-terminal section; belongs to the class-I pyridoxal-phosphate-dependent aminotransferase family.</text>
</comment>
<dbReference type="InterPro" id="IPR015421">
    <property type="entry name" value="PyrdxlP-dep_Trfase_major"/>
</dbReference>
<evidence type="ECO:0000313" key="8">
    <source>
        <dbReference type="Proteomes" id="UP000059074"/>
    </source>
</evidence>
<dbReference type="SUPFAM" id="SSF53383">
    <property type="entry name" value="PLP-dependent transferases"/>
    <property type="match status" value="1"/>
</dbReference>
<dbReference type="Proteomes" id="UP000059074">
    <property type="component" value="Unassembled WGS sequence"/>
</dbReference>
<keyword evidence="4" id="KW-0238">DNA-binding</keyword>
<dbReference type="Gene3D" id="3.40.640.10">
    <property type="entry name" value="Type I PLP-dependent aspartate aminotransferase-like (Major domain)"/>
    <property type="match status" value="1"/>
</dbReference>
<evidence type="ECO:0000256" key="1">
    <source>
        <dbReference type="ARBA" id="ARBA00005384"/>
    </source>
</evidence>
<dbReference type="GO" id="GO:0003677">
    <property type="term" value="F:DNA binding"/>
    <property type="evidence" value="ECO:0007669"/>
    <property type="project" value="UniProtKB-KW"/>
</dbReference>
<dbReference type="InterPro" id="IPR015424">
    <property type="entry name" value="PyrdxlP-dep_Trfase"/>
</dbReference>
<gene>
    <name evidence="7" type="ORF">APY04_2804</name>
</gene>
<dbReference type="PANTHER" id="PTHR46577:SF1">
    <property type="entry name" value="HTH-TYPE TRANSCRIPTIONAL REGULATORY PROTEIN GABR"/>
    <property type="match status" value="1"/>
</dbReference>
<dbReference type="GO" id="GO:0004069">
    <property type="term" value="F:L-aspartate:2-oxoglutarate aminotransferase activity"/>
    <property type="evidence" value="ECO:0007669"/>
    <property type="project" value="UniProtKB-EC"/>
</dbReference>
<evidence type="ECO:0000256" key="4">
    <source>
        <dbReference type="ARBA" id="ARBA00023125"/>
    </source>
</evidence>
<sequence>MVAHSTDFRYTKAPSTLRMRQLQRAARFFITRSIFKWVDRGAARGMFGAKLDWGCEKMQLPILINRASEVPIQSQIVSQIRDLIDRGFLSSGTRVPSSRELSEQLGVARRTIMLAYEKLNSEGYLETRQSSATVVCELNPRQAIHVDTAGGSHSSDRLPTPPATDLAFAHINPNLYIPPHQRPELDFSIGRPDHRLFPQKAWQRLMFENFAAHARVISEYPDPRGYLDLRIALREHLRKTRGIVCSENQIIIVSGAQDGLNLVVRLLSQPNSSAIVEDPCYHGAAIAFETSGVKLIPAAVDREGIVVDDWPKEARLIYVTPSHQFPYGVTMSLERREKLLSWVYKSDAYVIEDDYDGDFRYNSSPLFSLSALDQSNRVIYLGTFSKSIGPGLRVGYVVFPQHLADAASDLKAVMSNGLPTLSQAVIAQLIRSGAFERHIAVMRRQYLARRDTLIAGLLKAFPKSRISGEEGGMHLIWALGPNHPSAQDLASKCKDAGVGIYPVGGSPICKSFSPANSRDVMLGYAPLTEEQISQAVGRIEHVLLKC</sequence>
<reference evidence="7 8" key="1">
    <citation type="submission" date="2015-10" db="EMBL/GenBank/DDBJ databases">
        <title>Transcriptomic analysis of a linuron degrading triple-species bacterial consortium.</title>
        <authorList>
            <person name="Albers P."/>
        </authorList>
    </citation>
    <scope>NUCLEOTIDE SEQUENCE [LARGE SCALE GENOMIC DNA]</scope>
    <source>
        <strain evidence="7 8">WDL6</strain>
    </source>
</reference>
<organism evidence="7 8">
    <name type="scientific">Hyphomicrobium sulfonivorans</name>
    <dbReference type="NCBI Taxonomy" id="121290"/>
    <lineage>
        <taxon>Bacteria</taxon>
        <taxon>Pseudomonadati</taxon>
        <taxon>Pseudomonadota</taxon>
        <taxon>Alphaproteobacteria</taxon>
        <taxon>Hyphomicrobiales</taxon>
        <taxon>Hyphomicrobiaceae</taxon>
        <taxon>Hyphomicrobium</taxon>
    </lineage>
</organism>
<keyword evidence="7" id="KW-0808">Transferase</keyword>
<evidence type="ECO:0000256" key="3">
    <source>
        <dbReference type="ARBA" id="ARBA00023015"/>
    </source>
</evidence>
<dbReference type="Gene3D" id="1.10.10.10">
    <property type="entry name" value="Winged helix-like DNA-binding domain superfamily/Winged helix DNA-binding domain"/>
    <property type="match status" value="1"/>
</dbReference>
<dbReference type="SUPFAM" id="SSF46785">
    <property type="entry name" value="Winged helix' DNA-binding domain"/>
    <property type="match status" value="1"/>
</dbReference>
<dbReference type="GO" id="GO:0003700">
    <property type="term" value="F:DNA-binding transcription factor activity"/>
    <property type="evidence" value="ECO:0007669"/>
    <property type="project" value="InterPro"/>
</dbReference>
<evidence type="ECO:0000259" key="6">
    <source>
        <dbReference type="PROSITE" id="PS50949"/>
    </source>
</evidence>
<dbReference type="CDD" id="cd00609">
    <property type="entry name" value="AAT_like"/>
    <property type="match status" value="1"/>
</dbReference>
<comment type="caution">
    <text evidence="7">The sequence shown here is derived from an EMBL/GenBank/DDBJ whole genome shotgun (WGS) entry which is preliminary data.</text>
</comment>
<name>A0A109BBB5_HYPSL</name>
<dbReference type="EMBL" id="LMTR01000079">
    <property type="protein sequence ID" value="KWT65452.1"/>
    <property type="molecule type" value="Genomic_DNA"/>
</dbReference>
<dbReference type="SMART" id="SM00345">
    <property type="entry name" value="HTH_GNTR"/>
    <property type="match status" value="1"/>
</dbReference>
<dbReference type="InterPro" id="IPR000524">
    <property type="entry name" value="Tscrpt_reg_HTH_GntR"/>
</dbReference>
<dbReference type="PROSITE" id="PS50949">
    <property type="entry name" value="HTH_GNTR"/>
    <property type="match status" value="1"/>
</dbReference>
<dbReference type="PATRIC" id="fig|121290.4.peg.175"/>
<dbReference type="PRINTS" id="PR00035">
    <property type="entry name" value="HTHGNTR"/>
</dbReference>
<feature type="domain" description="HTH gntR-type" evidence="6">
    <location>
        <begin position="70"/>
        <end position="138"/>
    </location>
</feature>
<dbReference type="Pfam" id="PF00392">
    <property type="entry name" value="GntR"/>
    <property type="match status" value="1"/>
</dbReference>
<dbReference type="GO" id="GO:0030170">
    <property type="term" value="F:pyridoxal phosphate binding"/>
    <property type="evidence" value="ECO:0007669"/>
    <property type="project" value="InterPro"/>
</dbReference>
<dbReference type="AlphaFoldDB" id="A0A109BBB5"/>
<dbReference type="EC" id="2.6.1.1" evidence="7"/>
<dbReference type="PANTHER" id="PTHR46577">
    <property type="entry name" value="HTH-TYPE TRANSCRIPTIONAL REGULATORY PROTEIN GABR"/>
    <property type="match status" value="1"/>
</dbReference>
<keyword evidence="7" id="KW-0032">Aminotransferase</keyword>
<proteinExistence type="inferred from homology"/>
<accession>A0A109BBB5</accession>
<dbReference type="InterPro" id="IPR036390">
    <property type="entry name" value="WH_DNA-bd_sf"/>
</dbReference>
<dbReference type="InterPro" id="IPR004839">
    <property type="entry name" value="Aminotransferase_I/II_large"/>
</dbReference>
<protein>
    <submittedName>
        <fullName evidence="7">Transcriptional regulator, GntR family domain</fullName>
        <ecNumber evidence="7">2.6.1.1</ecNumber>
    </submittedName>
</protein>
<dbReference type="Pfam" id="PF00155">
    <property type="entry name" value="Aminotran_1_2"/>
    <property type="match status" value="1"/>
</dbReference>
<dbReference type="InterPro" id="IPR051446">
    <property type="entry name" value="HTH_trans_reg/aminotransferase"/>
</dbReference>
<dbReference type="CDD" id="cd07377">
    <property type="entry name" value="WHTH_GntR"/>
    <property type="match status" value="1"/>
</dbReference>
<evidence type="ECO:0000256" key="5">
    <source>
        <dbReference type="ARBA" id="ARBA00023163"/>
    </source>
</evidence>
<dbReference type="InterPro" id="IPR036388">
    <property type="entry name" value="WH-like_DNA-bd_sf"/>
</dbReference>
<evidence type="ECO:0000256" key="2">
    <source>
        <dbReference type="ARBA" id="ARBA00022898"/>
    </source>
</evidence>
<keyword evidence="8" id="KW-1185">Reference proteome</keyword>
<keyword evidence="5" id="KW-0804">Transcription</keyword>
<keyword evidence="3" id="KW-0805">Transcription regulation</keyword>